<dbReference type="RefSeq" id="WP_180045087.1">
    <property type="nucleotide sequence ID" value="NZ_CP048659.1"/>
</dbReference>
<gene>
    <name evidence="2" type="ORF">G0028_12485</name>
</gene>
<keyword evidence="1" id="KW-0472">Membrane</keyword>
<dbReference type="Proteomes" id="UP000593966">
    <property type="component" value="Chromosome"/>
</dbReference>
<dbReference type="EMBL" id="CP048659">
    <property type="protein sequence ID" value="QOW46645.1"/>
    <property type="molecule type" value="Genomic_DNA"/>
</dbReference>
<evidence type="ECO:0000313" key="2">
    <source>
        <dbReference type="EMBL" id="QOW46645.1"/>
    </source>
</evidence>
<sequence>MSDGQDPHQQFPEDDGNIVDELKAQFFAFAIYGLIALFFYGFVQFLASFEPKVRLKYDDIPVEQRLEQLPSRFSYFYQQAQLGFSTALPTIKYWDFRWQHQKMSYKLFQFSIAEQNMTEQQFMQNIMPRLIAQGWTLLTPPYEEEVHLAPADFIFLDTEHNRLFVTKPMHNKENPQYWQVSFVENSGIYEYLAPV</sequence>
<evidence type="ECO:0000256" key="1">
    <source>
        <dbReference type="SAM" id="Phobius"/>
    </source>
</evidence>
<feature type="transmembrane region" description="Helical" evidence="1">
    <location>
        <begin position="26"/>
        <end position="47"/>
    </location>
</feature>
<reference evidence="2 3" key="1">
    <citation type="submission" date="2020-02" db="EMBL/GenBank/DDBJ databases">
        <title>Tigecycline-resistant Acinetobacter species from pigs and migratory birds.</title>
        <authorList>
            <person name="Chen C."/>
            <person name="Sun J."/>
            <person name="Liao X.-P."/>
            <person name="Liu Y.-H."/>
        </authorList>
    </citation>
    <scope>NUCLEOTIDE SEQUENCE [LARGE SCALE GENOMIC DNA]</scope>
    <source>
        <strain evidence="2 3">YH12207_T</strain>
    </source>
</reference>
<keyword evidence="3" id="KW-1185">Reference proteome</keyword>
<keyword evidence="1" id="KW-0812">Transmembrane</keyword>
<accession>A0A7S6VXD8</accession>
<proteinExistence type="predicted"/>
<name>A0A7S6VXD8_9GAMM</name>
<dbReference type="AlphaFoldDB" id="A0A7S6VXD8"/>
<keyword evidence="1" id="KW-1133">Transmembrane helix</keyword>
<organism evidence="2 3">
    <name type="scientific">Acinetobacter piscicola</name>
    <dbReference type="NCBI Taxonomy" id="2006115"/>
    <lineage>
        <taxon>Bacteria</taxon>
        <taxon>Pseudomonadati</taxon>
        <taxon>Pseudomonadota</taxon>
        <taxon>Gammaproteobacteria</taxon>
        <taxon>Moraxellales</taxon>
        <taxon>Moraxellaceae</taxon>
        <taxon>Acinetobacter</taxon>
    </lineage>
</organism>
<evidence type="ECO:0000313" key="3">
    <source>
        <dbReference type="Proteomes" id="UP000593966"/>
    </source>
</evidence>
<protein>
    <submittedName>
        <fullName evidence="2">Uncharacterized protein</fullName>
    </submittedName>
</protein>